<protein>
    <submittedName>
        <fullName evidence="1">Uncharacterized protein</fullName>
    </submittedName>
</protein>
<evidence type="ECO:0000313" key="2">
    <source>
        <dbReference type="Proteomes" id="UP001314170"/>
    </source>
</evidence>
<dbReference type="AlphaFoldDB" id="A0AAV1SBS2"/>
<dbReference type="EMBL" id="CAWUPB010001173">
    <property type="protein sequence ID" value="CAK7348869.1"/>
    <property type="molecule type" value="Genomic_DNA"/>
</dbReference>
<keyword evidence="2" id="KW-1185">Reference proteome</keyword>
<evidence type="ECO:0000313" key="1">
    <source>
        <dbReference type="EMBL" id="CAK7348869.1"/>
    </source>
</evidence>
<reference evidence="1 2" key="1">
    <citation type="submission" date="2024-01" db="EMBL/GenBank/DDBJ databases">
        <authorList>
            <person name="Waweru B."/>
        </authorList>
    </citation>
    <scope>NUCLEOTIDE SEQUENCE [LARGE SCALE GENOMIC DNA]</scope>
</reference>
<accession>A0AAV1SBS2</accession>
<proteinExistence type="predicted"/>
<organism evidence="1 2">
    <name type="scientific">Dovyalis caffra</name>
    <dbReference type="NCBI Taxonomy" id="77055"/>
    <lineage>
        <taxon>Eukaryota</taxon>
        <taxon>Viridiplantae</taxon>
        <taxon>Streptophyta</taxon>
        <taxon>Embryophyta</taxon>
        <taxon>Tracheophyta</taxon>
        <taxon>Spermatophyta</taxon>
        <taxon>Magnoliopsida</taxon>
        <taxon>eudicotyledons</taxon>
        <taxon>Gunneridae</taxon>
        <taxon>Pentapetalae</taxon>
        <taxon>rosids</taxon>
        <taxon>fabids</taxon>
        <taxon>Malpighiales</taxon>
        <taxon>Salicaceae</taxon>
        <taxon>Flacourtieae</taxon>
        <taxon>Dovyalis</taxon>
    </lineage>
</organism>
<comment type="caution">
    <text evidence="1">The sequence shown here is derived from an EMBL/GenBank/DDBJ whole genome shotgun (WGS) entry which is preliminary data.</text>
</comment>
<gene>
    <name evidence="1" type="ORF">DCAF_LOCUS21578</name>
</gene>
<name>A0AAV1SBS2_9ROSI</name>
<dbReference type="Proteomes" id="UP001314170">
    <property type="component" value="Unassembled WGS sequence"/>
</dbReference>
<sequence length="68" mass="7626">MDYDSVPEEVSSGTNVPFRELFGGNASHFASLNFLSPPSLHHIRVLIPNETRRFSTLRPILSSNLSIR</sequence>